<name>M1WQM3_PSEP2</name>
<evidence type="ECO:0008006" key="3">
    <source>
        <dbReference type="Google" id="ProtNLM"/>
    </source>
</evidence>
<dbReference type="BioCyc" id="DPIE1322246:BN4_RS09095-MONOMER"/>
<dbReference type="SUPFAM" id="SSF88713">
    <property type="entry name" value="Glycoside hydrolase/deacetylase"/>
    <property type="match status" value="1"/>
</dbReference>
<evidence type="ECO:0000313" key="1">
    <source>
        <dbReference type="EMBL" id="CCH49049.1"/>
    </source>
</evidence>
<dbReference type="KEGG" id="dpi:BN4_11814"/>
<dbReference type="InterPro" id="IPR049591">
    <property type="entry name" value="CE4_u4-like"/>
</dbReference>
<reference evidence="1 2" key="1">
    <citation type="journal article" date="2013" name="PLoS ONE">
        <title>The first genomic and proteomic characterization of a deep-sea sulfate reducer: insights into the piezophilic lifestyle of Desulfovibrio piezophilus.</title>
        <authorList>
            <person name="Pradel N."/>
            <person name="Ji B."/>
            <person name="Gimenez G."/>
            <person name="Talla E."/>
            <person name="Lenoble P."/>
            <person name="Garel M."/>
            <person name="Tamburini C."/>
            <person name="Fourquet P."/>
            <person name="Lebrun R."/>
            <person name="Bertin P."/>
            <person name="Denis Y."/>
            <person name="Pophillat M."/>
            <person name="Barbe V."/>
            <person name="Ollivier B."/>
            <person name="Dolla A."/>
        </authorList>
    </citation>
    <scope>NUCLEOTIDE SEQUENCE [LARGE SCALE GENOMIC DNA]</scope>
    <source>
        <strain evidence="2">DSM 10523 / SB164P1</strain>
    </source>
</reference>
<reference evidence="2" key="2">
    <citation type="journal article" date="2013" name="Stand. Genomic Sci.">
        <title>Complete genome sequence of Desulfocapsa sulfexigens, a marine deltaproteobacterium specialized in disproportionating inorganic sulfur compounds.</title>
        <authorList>
            <person name="Finster K.W."/>
            <person name="Kjeldsen K.U."/>
            <person name="Kube M."/>
            <person name="Reinhardt R."/>
            <person name="Mussmann M."/>
            <person name="Amann R."/>
            <person name="Schreiber L."/>
        </authorList>
    </citation>
    <scope>NUCLEOTIDE SEQUENCE [LARGE SCALE GENOMIC DNA]</scope>
    <source>
        <strain evidence="2">DSM 10523 / SB164P1</strain>
    </source>
</reference>
<dbReference type="EMBL" id="FO203427">
    <property type="protein sequence ID" value="CCH49049.1"/>
    <property type="molecule type" value="Genomic_DNA"/>
</dbReference>
<dbReference type="AlphaFoldDB" id="M1WQM3"/>
<proteinExistence type="predicted"/>
<dbReference type="STRING" id="1322246.BN4_11814"/>
<accession>M1WQM3</accession>
<evidence type="ECO:0000313" key="2">
    <source>
        <dbReference type="Proteomes" id="UP000011724"/>
    </source>
</evidence>
<dbReference type="HOGENOM" id="CLU_073819_1_0_7"/>
<dbReference type="GO" id="GO:0005975">
    <property type="term" value="P:carbohydrate metabolic process"/>
    <property type="evidence" value="ECO:0007669"/>
    <property type="project" value="InterPro"/>
</dbReference>
<dbReference type="PATRIC" id="fig|879567.3.peg.1909"/>
<organism evidence="1 2">
    <name type="scientific">Pseudodesulfovibrio piezophilus (strain DSM 21447 / JCM 15486 / C1TLV30)</name>
    <name type="common">Desulfovibrio piezophilus</name>
    <dbReference type="NCBI Taxonomy" id="1322246"/>
    <lineage>
        <taxon>Bacteria</taxon>
        <taxon>Pseudomonadati</taxon>
        <taxon>Thermodesulfobacteriota</taxon>
        <taxon>Desulfovibrionia</taxon>
        <taxon>Desulfovibrionales</taxon>
        <taxon>Desulfovibrionaceae</taxon>
    </lineage>
</organism>
<dbReference type="Gene3D" id="3.20.20.370">
    <property type="entry name" value="Glycoside hydrolase/deacetylase"/>
    <property type="match status" value="1"/>
</dbReference>
<dbReference type="Proteomes" id="UP000011724">
    <property type="component" value="Chromosome"/>
</dbReference>
<sequence length="280" mass="31391">MGFPFGGTFATTDPPMTDERVHILITELDAWTRMGQRVQLWWRDDDAGECCPALEHLLALSTRHAVPCGLAAVPMRAGESLRQVVNECEHAWVLQHGYAHINHAPKGNGAWELGLHRPTSVVLEELRQGMLLLEKLFAARFVPVIVPPWNRMDAALLPYLPVMGYRGVSAAYKRQRPVPPADLVRADAHCDLLSWKDKKAGARFVGSEKCVRELVSHLAAKRTGLADASEPTCVLTHHMEMDTAAWDFLELLFSLLATHPATDWMRPADIWPISQTRTRR</sequence>
<gene>
    <name evidence="1" type="ordered locus">BN4_11814</name>
</gene>
<dbReference type="InterPro" id="IPR011330">
    <property type="entry name" value="Glyco_hydro/deAcase_b/a-brl"/>
</dbReference>
<dbReference type="CDD" id="cd10928">
    <property type="entry name" value="CE4_u4"/>
    <property type="match status" value="1"/>
</dbReference>
<protein>
    <recommendedName>
        <fullName evidence="3">Polysaccharide deacetylase</fullName>
    </recommendedName>
</protein>
<dbReference type="eggNOG" id="COG0726">
    <property type="taxonomic scope" value="Bacteria"/>
</dbReference>
<keyword evidence="2" id="KW-1185">Reference proteome</keyword>